<accession>A0A0G0AQW1</accession>
<comment type="caution">
    <text evidence="2">The sequence shown here is derived from an EMBL/GenBank/DDBJ whole genome shotgun (WGS) entry which is preliminary data.</text>
</comment>
<dbReference type="InterPro" id="IPR013096">
    <property type="entry name" value="Cupin_2"/>
</dbReference>
<dbReference type="SUPFAM" id="SSF51182">
    <property type="entry name" value="RmlC-like cupins"/>
    <property type="match status" value="1"/>
</dbReference>
<proteinExistence type="predicted"/>
<sequence length="113" mass="12946">MKITKLTRKNAIKYGRTGVVGYNYQLPDVESGESVVYAELTGEHGERVTGKRTRIYYILGGKGVFIIDGKKITVFPEDLITIPPNTKYNYWPTKSPLKCLLFMEWFDPKNLPK</sequence>
<dbReference type="Proteomes" id="UP000034688">
    <property type="component" value="Unassembled WGS sequence"/>
</dbReference>
<feature type="domain" description="Cupin type-2" evidence="1">
    <location>
        <begin position="53"/>
        <end position="101"/>
    </location>
</feature>
<dbReference type="STRING" id="1618477.UR54_C0030G0007"/>
<organism evidence="2 3">
    <name type="scientific">Candidatus Roizmanbacteria bacterium GW2011_GWA2_34_18</name>
    <dbReference type="NCBI Taxonomy" id="1618477"/>
    <lineage>
        <taxon>Bacteria</taxon>
        <taxon>Candidatus Roizmaniibacteriota</taxon>
    </lineage>
</organism>
<dbReference type="InterPro" id="IPR014710">
    <property type="entry name" value="RmlC-like_jellyroll"/>
</dbReference>
<protein>
    <recommendedName>
        <fullName evidence="1">Cupin type-2 domain-containing protein</fullName>
    </recommendedName>
</protein>
<dbReference type="InterPro" id="IPR011051">
    <property type="entry name" value="RmlC_Cupin_sf"/>
</dbReference>
<evidence type="ECO:0000313" key="2">
    <source>
        <dbReference type="EMBL" id="KKP59229.1"/>
    </source>
</evidence>
<gene>
    <name evidence="2" type="ORF">UR54_C0030G0007</name>
</gene>
<dbReference type="AlphaFoldDB" id="A0A0G0AQW1"/>
<evidence type="ECO:0000313" key="3">
    <source>
        <dbReference type="Proteomes" id="UP000034688"/>
    </source>
</evidence>
<dbReference type="Gene3D" id="2.60.120.10">
    <property type="entry name" value="Jelly Rolls"/>
    <property type="match status" value="1"/>
</dbReference>
<evidence type="ECO:0000259" key="1">
    <source>
        <dbReference type="Pfam" id="PF07883"/>
    </source>
</evidence>
<name>A0A0G0AQW1_9BACT</name>
<dbReference type="Pfam" id="PF07883">
    <property type="entry name" value="Cupin_2"/>
    <property type="match status" value="1"/>
</dbReference>
<dbReference type="EMBL" id="LBPP01000030">
    <property type="protein sequence ID" value="KKP59229.1"/>
    <property type="molecule type" value="Genomic_DNA"/>
</dbReference>
<reference evidence="2 3" key="1">
    <citation type="journal article" date="2015" name="Nature">
        <title>rRNA introns, odd ribosomes, and small enigmatic genomes across a large radiation of phyla.</title>
        <authorList>
            <person name="Brown C.T."/>
            <person name="Hug L.A."/>
            <person name="Thomas B.C."/>
            <person name="Sharon I."/>
            <person name="Castelle C.J."/>
            <person name="Singh A."/>
            <person name="Wilkins M.J."/>
            <person name="Williams K.H."/>
            <person name="Banfield J.F."/>
        </authorList>
    </citation>
    <scope>NUCLEOTIDE SEQUENCE [LARGE SCALE GENOMIC DNA]</scope>
</reference>